<dbReference type="OrthoDB" id="4794414at2"/>
<organism evidence="3 4">
    <name type="scientific">Cryobacterium roopkundense</name>
    <dbReference type="NCBI Taxonomy" id="1001240"/>
    <lineage>
        <taxon>Bacteria</taxon>
        <taxon>Bacillati</taxon>
        <taxon>Actinomycetota</taxon>
        <taxon>Actinomycetes</taxon>
        <taxon>Micrococcales</taxon>
        <taxon>Microbacteriaceae</taxon>
        <taxon>Cryobacterium</taxon>
    </lineage>
</organism>
<feature type="transmembrane region" description="Helical" evidence="2">
    <location>
        <begin position="145"/>
        <end position="164"/>
    </location>
</feature>
<feature type="transmembrane region" description="Helical" evidence="2">
    <location>
        <begin position="60"/>
        <end position="80"/>
    </location>
</feature>
<evidence type="ECO:0000313" key="3">
    <source>
        <dbReference type="EMBL" id="MBB5641335.1"/>
    </source>
</evidence>
<keyword evidence="2" id="KW-1133">Transmembrane helix</keyword>
<dbReference type="InterPro" id="IPR019051">
    <property type="entry name" value="Trp_biosyn_TM_oprn/chp"/>
</dbReference>
<feature type="transmembrane region" description="Helical" evidence="2">
    <location>
        <begin position="87"/>
        <end position="109"/>
    </location>
</feature>
<dbReference type="RefSeq" id="WP_052542201.1">
    <property type="nucleotide sequence ID" value="NZ_JACHBQ010000001.1"/>
</dbReference>
<dbReference type="Pfam" id="PF09534">
    <property type="entry name" value="Trp_oprn_chp"/>
    <property type="match status" value="1"/>
</dbReference>
<evidence type="ECO:0000256" key="2">
    <source>
        <dbReference type="SAM" id="Phobius"/>
    </source>
</evidence>
<keyword evidence="2" id="KW-0472">Membrane</keyword>
<reference evidence="3 4" key="1">
    <citation type="submission" date="2020-08" db="EMBL/GenBank/DDBJ databases">
        <title>Sequencing the genomes of 1000 actinobacteria strains.</title>
        <authorList>
            <person name="Klenk H.-P."/>
        </authorList>
    </citation>
    <scope>NUCLEOTIDE SEQUENCE [LARGE SCALE GENOMIC DNA]</scope>
    <source>
        <strain evidence="3 4">DSM 21065</strain>
    </source>
</reference>
<gene>
    <name evidence="3" type="ORF">BJ997_001883</name>
</gene>
<comment type="caution">
    <text evidence="3">The sequence shown here is derived from an EMBL/GenBank/DDBJ whole genome shotgun (WGS) entry which is preliminary data.</text>
</comment>
<evidence type="ECO:0000256" key="1">
    <source>
        <dbReference type="SAM" id="MobiDB-lite"/>
    </source>
</evidence>
<feature type="region of interest" description="Disordered" evidence="1">
    <location>
        <begin position="173"/>
        <end position="220"/>
    </location>
</feature>
<name>A0A7W9E4W9_9MICO</name>
<keyword evidence="2" id="KW-0812">Transmembrane</keyword>
<dbReference type="AlphaFoldDB" id="A0A7W9E4W9"/>
<accession>A0A7W9E4W9</accession>
<sequence length="220" mass="22518">MPSATSRRPPSPRRIKLTFILVVLVASTLALLAWTQVWVNAVVSASGADSLRLAVDGSEASPAITALALAGFALAGALAIAGRIVRVVLGALEVLIGVSVFLSTIQVIANPALASSPVVTAATGVAGTDSILAAVEAATTTPWPYLALGASFVMLLAGVGIIVTSGRWPGPTSRYQTTRMAPAGGNPAAESQTPDPVVDWDELSRGEDPTAENNRDRPLE</sequence>
<dbReference type="Proteomes" id="UP000561726">
    <property type="component" value="Unassembled WGS sequence"/>
</dbReference>
<proteinExistence type="predicted"/>
<feature type="compositionally biased region" description="Basic and acidic residues" evidence="1">
    <location>
        <begin position="202"/>
        <end position="220"/>
    </location>
</feature>
<protein>
    <submittedName>
        <fullName evidence="3">Putative membrane protein (TIGR02234 family)</fullName>
    </submittedName>
</protein>
<evidence type="ECO:0000313" key="4">
    <source>
        <dbReference type="Proteomes" id="UP000561726"/>
    </source>
</evidence>
<dbReference type="EMBL" id="JACHBQ010000001">
    <property type="protein sequence ID" value="MBB5641335.1"/>
    <property type="molecule type" value="Genomic_DNA"/>
</dbReference>